<dbReference type="GO" id="GO:0005789">
    <property type="term" value="C:endoplasmic reticulum membrane"/>
    <property type="evidence" value="ECO:0007669"/>
    <property type="project" value="TreeGrafter"/>
</dbReference>
<dbReference type="GO" id="GO:0007030">
    <property type="term" value="P:Golgi organization"/>
    <property type="evidence" value="ECO:0007669"/>
    <property type="project" value="UniProtKB-ARBA"/>
</dbReference>
<proteinExistence type="predicted"/>
<evidence type="ECO:0000256" key="5">
    <source>
        <dbReference type="ARBA" id="ARBA00023136"/>
    </source>
</evidence>
<dbReference type="PROSITE" id="PS50086">
    <property type="entry name" value="TBC_RABGAP"/>
    <property type="match status" value="1"/>
</dbReference>
<dbReference type="Pfam" id="PF00566">
    <property type="entry name" value="RabGAP-TBC"/>
    <property type="match status" value="1"/>
</dbReference>
<gene>
    <name evidence="9" type="primary">LOC129333402</name>
</gene>
<dbReference type="GO" id="GO:0005096">
    <property type="term" value="F:GTPase activator activity"/>
    <property type="evidence" value="ECO:0007669"/>
    <property type="project" value="UniProtKB-KW"/>
</dbReference>
<reference evidence="9" key="1">
    <citation type="submission" date="2025-08" db="UniProtKB">
        <authorList>
            <consortium name="RefSeq"/>
        </authorList>
    </citation>
    <scope>IDENTIFICATION</scope>
    <source>
        <tissue evidence="9">Blood</tissue>
    </source>
</reference>
<evidence type="ECO:0000313" key="8">
    <source>
        <dbReference type="Proteomes" id="UP001190640"/>
    </source>
</evidence>
<dbReference type="PANTHER" id="PTHR20913">
    <property type="entry name" value="TBC1 DOMAIN FAMILY MEMBER 20/GTPASE"/>
    <property type="match status" value="1"/>
</dbReference>
<dbReference type="FunFam" id="1.10.472.80:FF:000024">
    <property type="entry name" value="TBC1 domain family member 20"/>
    <property type="match status" value="1"/>
</dbReference>
<dbReference type="KEGG" id="emc:129333402"/>
<protein>
    <recommendedName>
        <fullName evidence="6">TBC1 domain family member 20</fullName>
    </recommendedName>
</protein>
<evidence type="ECO:0000256" key="4">
    <source>
        <dbReference type="ARBA" id="ARBA00022989"/>
    </source>
</evidence>
<dbReference type="InterPro" id="IPR045913">
    <property type="entry name" value="TBC20/Gyp8-like"/>
</dbReference>
<dbReference type="GO" id="GO:0016050">
    <property type="term" value="P:vesicle organization"/>
    <property type="evidence" value="ECO:0007669"/>
    <property type="project" value="UniProtKB-ARBA"/>
</dbReference>
<dbReference type="GeneID" id="129333402"/>
<keyword evidence="2" id="KW-0343">GTPase activation</keyword>
<keyword evidence="5" id="KW-0472">Membrane</keyword>
<accession>A0AA97JLC1</accession>
<organism evidence="8 9">
    <name type="scientific">Eublepharis macularius</name>
    <name type="common">Leopard gecko</name>
    <name type="synonym">Cyrtodactylus macularius</name>
    <dbReference type="NCBI Taxonomy" id="481883"/>
    <lineage>
        <taxon>Eukaryota</taxon>
        <taxon>Metazoa</taxon>
        <taxon>Chordata</taxon>
        <taxon>Craniata</taxon>
        <taxon>Vertebrata</taxon>
        <taxon>Euteleostomi</taxon>
        <taxon>Lepidosauria</taxon>
        <taxon>Squamata</taxon>
        <taxon>Bifurcata</taxon>
        <taxon>Gekkota</taxon>
        <taxon>Eublepharidae</taxon>
        <taxon>Eublepharinae</taxon>
        <taxon>Eublepharis</taxon>
    </lineage>
</organism>
<dbReference type="SMART" id="SM00164">
    <property type="entry name" value="TBC"/>
    <property type="match status" value="1"/>
</dbReference>
<dbReference type="Gene3D" id="1.10.472.80">
    <property type="entry name" value="Ypt/Rab-GAP domain of gyp1p, domain 3"/>
    <property type="match status" value="1"/>
</dbReference>
<keyword evidence="4" id="KW-1133">Transmembrane helix</keyword>
<evidence type="ECO:0000256" key="2">
    <source>
        <dbReference type="ARBA" id="ARBA00022468"/>
    </source>
</evidence>
<evidence type="ECO:0000256" key="6">
    <source>
        <dbReference type="ARBA" id="ARBA00067516"/>
    </source>
</evidence>
<keyword evidence="3" id="KW-0812">Transmembrane</keyword>
<dbReference type="RefSeq" id="XP_054841003.1">
    <property type="nucleotide sequence ID" value="XM_054985028.1"/>
</dbReference>
<name>A0AA97JLC1_EUBMA</name>
<dbReference type="PANTHER" id="PTHR20913:SF11">
    <property type="entry name" value="RAB-GAP TBC DOMAIN-CONTAINING PROTEIN"/>
    <property type="match status" value="1"/>
</dbReference>
<dbReference type="InterPro" id="IPR035969">
    <property type="entry name" value="Rab-GAP_TBC_sf"/>
</dbReference>
<dbReference type="GO" id="GO:0006888">
    <property type="term" value="P:endoplasmic reticulum to Golgi vesicle-mediated transport"/>
    <property type="evidence" value="ECO:0007669"/>
    <property type="project" value="TreeGrafter"/>
</dbReference>
<dbReference type="SUPFAM" id="SSF47923">
    <property type="entry name" value="Ypt/Rab-GAP domain of gyp1p"/>
    <property type="match status" value="2"/>
</dbReference>
<evidence type="ECO:0000256" key="3">
    <source>
        <dbReference type="ARBA" id="ARBA00022692"/>
    </source>
</evidence>
<evidence type="ECO:0000256" key="1">
    <source>
        <dbReference type="ARBA" id="ARBA00004141"/>
    </source>
</evidence>
<dbReference type="FunFam" id="1.10.8.1310:FF:000001">
    <property type="entry name" value="TBC1 domain family, member 20"/>
    <property type="match status" value="1"/>
</dbReference>
<feature type="domain" description="Rab-GAP TBC" evidence="7">
    <location>
        <begin position="53"/>
        <end position="239"/>
    </location>
</feature>
<dbReference type="Gene3D" id="1.10.8.1310">
    <property type="match status" value="1"/>
</dbReference>
<dbReference type="Proteomes" id="UP001190640">
    <property type="component" value="Chromosome 7"/>
</dbReference>
<dbReference type="AlphaFoldDB" id="A0AA97JLC1"/>
<evidence type="ECO:0000259" key="7">
    <source>
        <dbReference type="PROSITE" id="PS50086"/>
    </source>
</evidence>
<keyword evidence="8" id="KW-1185">Reference proteome</keyword>
<sequence>MSRSRRQSPGCVARGELLGSQKKEKRLLIHQALTKDPVDVESLREAALSQGGLLTDEIRRKVWPKLLGVNVYSLPPKPGREVRHNHKDYNQVLLDVHRSSRRFPPGMRSDQRQVLQQQLTDVILHVLKAHPELHYYQGYHDIAVTLLLVSSERMAVALLERLSTLHLRDFMDPTMDSTKHILNYLMPILQRESPRLHDFMQRAEVGTIFALSWLITWYGHVLSDFHHILRLYDFFLASHPLMAVYFAAAIVLYREEEVLACDCDMPSVHQLLSQIPPDLPYETLVVRAHQLFQRLPHTELAKQAALQHHKSIAIGSFLAFQQAASCQRPDTVLRQQQEHLAPSRAETGPLLPPAEHSPLVKAAVWGITATLGAAALAVTQTALEWAPEFLLQLF</sequence>
<comment type="subcellular location">
    <subcellularLocation>
        <location evidence="1">Membrane</location>
        <topology evidence="1">Multi-pass membrane protein</topology>
    </subcellularLocation>
</comment>
<evidence type="ECO:0000313" key="9">
    <source>
        <dbReference type="RefSeq" id="XP_054841003.1"/>
    </source>
</evidence>
<dbReference type="InterPro" id="IPR000195">
    <property type="entry name" value="Rab-GAP-TBC_dom"/>
</dbReference>